<protein>
    <submittedName>
        <fullName evidence="2">Uncharacterized protein</fullName>
    </submittedName>
</protein>
<reference evidence="2" key="2">
    <citation type="journal article" date="2015" name="Fish Shellfish Immunol.">
        <title>Early steps in the European eel (Anguilla anguilla)-Vibrio vulnificus interaction in the gills: Role of the RtxA13 toxin.</title>
        <authorList>
            <person name="Callol A."/>
            <person name="Pajuelo D."/>
            <person name="Ebbesson L."/>
            <person name="Teles M."/>
            <person name="MacKenzie S."/>
            <person name="Amaro C."/>
        </authorList>
    </citation>
    <scope>NUCLEOTIDE SEQUENCE</scope>
</reference>
<feature type="compositionally biased region" description="Pro residues" evidence="1">
    <location>
        <begin position="68"/>
        <end position="78"/>
    </location>
</feature>
<organism evidence="2">
    <name type="scientific">Anguilla anguilla</name>
    <name type="common">European freshwater eel</name>
    <name type="synonym">Muraena anguilla</name>
    <dbReference type="NCBI Taxonomy" id="7936"/>
    <lineage>
        <taxon>Eukaryota</taxon>
        <taxon>Metazoa</taxon>
        <taxon>Chordata</taxon>
        <taxon>Craniata</taxon>
        <taxon>Vertebrata</taxon>
        <taxon>Euteleostomi</taxon>
        <taxon>Actinopterygii</taxon>
        <taxon>Neopterygii</taxon>
        <taxon>Teleostei</taxon>
        <taxon>Anguilliformes</taxon>
        <taxon>Anguillidae</taxon>
        <taxon>Anguilla</taxon>
    </lineage>
</organism>
<dbReference type="AlphaFoldDB" id="A0A0E9UXT6"/>
<proteinExistence type="predicted"/>
<name>A0A0E9UXT6_ANGAN</name>
<feature type="compositionally biased region" description="Basic residues" evidence="1">
    <location>
        <begin position="15"/>
        <end position="48"/>
    </location>
</feature>
<evidence type="ECO:0000256" key="1">
    <source>
        <dbReference type="SAM" id="MobiDB-lite"/>
    </source>
</evidence>
<evidence type="ECO:0000313" key="2">
    <source>
        <dbReference type="EMBL" id="JAH70694.1"/>
    </source>
</evidence>
<sequence length="78" mass="8893">MALEHPHCHTPHTYTHARAHTHSHTPHTYTHVRTHTHARAHTRAHTRTPTHTPHLWALGEGSLTPVPRRTPWPGLSPL</sequence>
<reference evidence="2" key="1">
    <citation type="submission" date="2014-11" db="EMBL/GenBank/DDBJ databases">
        <authorList>
            <person name="Amaro Gonzalez C."/>
        </authorList>
    </citation>
    <scope>NUCLEOTIDE SEQUENCE</scope>
</reference>
<accession>A0A0E9UXT6</accession>
<dbReference type="EMBL" id="GBXM01037883">
    <property type="protein sequence ID" value="JAH70694.1"/>
    <property type="molecule type" value="Transcribed_RNA"/>
</dbReference>
<feature type="region of interest" description="Disordered" evidence="1">
    <location>
        <begin position="1"/>
        <end position="78"/>
    </location>
</feature>